<evidence type="ECO:0000259" key="1">
    <source>
        <dbReference type="Pfam" id="PF16285"/>
    </source>
</evidence>
<reference evidence="3 5" key="1">
    <citation type="submission" date="2020-12" db="EMBL/GenBank/DDBJ databases">
        <title>strain FJAT-54423T represents a novel species of the genus Brevibacillus.</title>
        <authorList>
            <person name="Tang R."/>
        </authorList>
    </citation>
    <scope>NUCLEOTIDE SEQUENCE [LARGE SCALE GENOMIC DNA]</scope>
    <source>
        <strain evidence="3 5">FJAT-54423</strain>
    </source>
</reference>
<dbReference type="SUPFAM" id="SSF54197">
    <property type="entry name" value="HIT-like"/>
    <property type="match status" value="1"/>
</dbReference>
<feature type="domain" description="DUF4931" evidence="1">
    <location>
        <begin position="8"/>
        <end position="131"/>
    </location>
</feature>
<feature type="domain" description="DUF4931" evidence="2">
    <location>
        <begin position="135"/>
        <end position="252"/>
    </location>
</feature>
<dbReference type="Pfam" id="PF20956">
    <property type="entry name" value="DUF4931_C"/>
    <property type="match status" value="1"/>
</dbReference>
<proteinExistence type="predicted"/>
<evidence type="ECO:0000313" key="6">
    <source>
        <dbReference type="Proteomes" id="UP000677234"/>
    </source>
</evidence>
<gene>
    <name evidence="3" type="ORF">JD108_14610</name>
    <name evidence="4" type="ORF">KDJ56_14555</name>
</gene>
<dbReference type="EMBL" id="CP066308">
    <property type="protein sequence ID" value="QQE73142.1"/>
    <property type="molecule type" value="Genomic_DNA"/>
</dbReference>
<dbReference type="PIRSF" id="PIRSF031505">
    <property type="entry name" value="GalT_short"/>
    <property type="match status" value="1"/>
</dbReference>
<dbReference type="Gene3D" id="3.30.428.10">
    <property type="entry name" value="HIT-like"/>
    <property type="match status" value="1"/>
</dbReference>
<dbReference type="AlphaFoldDB" id="A0A7T5JMI3"/>
<accession>A0A7T5JMI3</accession>
<dbReference type="InterPro" id="IPR046322">
    <property type="entry name" value="DUF4931"/>
</dbReference>
<name>A0A7T5JMI3_9BACL</name>
<dbReference type="EMBL" id="CP073708">
    <property type="protein sequence ID" value="QUO40220.1"/>
    <property type="molecule type" value="Genomic_DNA"/>
</dbReference>
<dbReference type="Proteomes" id="UP000677234">
    <property type="component" value="Chromosome"/>
</dbReference>
<evidence type="ECO:0000313" key="3">
    <source>
        <dbReference type="EMBL" id="QQE73142.1"/>
    </source>
</evidence>
<sequence length="253" mass="29461">MSRIHLHFDMHIGRQKPESITNRETSCPFCKRDELTGILEKRGEIIWLKNKYPVLQAASQTVLIETDQCDSDLSEYPKAHLHSLFAFGFEKWLEMERSGSFRSVMFFKNHGPYSGGSIRHPHMQIVGLDHVDCHQDVRASDFEGILIDQADGVVCNLSTKPRVGFFEYNVIMPEEGNLSQLADYTQIVTHWILNHVNRRHQSYNLFFYRWDGQIIVKIVPRFVASPLYIGYGIPQVGNNLEEVVREFRHRYFS</sequence>
<dbReference type="InterPro" id="IPR049285">
    <property type="entry name" value="DUF4931_C"/>
</dbReference>
<evidence type="ECO:0000259" key="2">
    <source>
        <dbReference type="Pfam" id="PF20956"/>
    </source>
</evidence>
<protein>
    <submittedName>
        <fullName evidence="3">DUF4931 domain-containing protein</fullName>
    </submittedName>
</protein>
<dbReference type="Proteomes" id="UP000595847">
    <property type="component" value="Chromosome"/>
</dbReference>
<dbReference type="InterPro" id="IPR036265">
    <property type="entry name" value="HIT-like_sf"/>
</dbReference>
<dbReference type="RefSeq" id="WP_198826772.1">
    <property type="nucleotide sequence ID" value="NZ_CP066308.1"/>
</dbReference>
<organism evidence="3 5">
    <name type="scientific">Brevibacillus composti</name>
    <dbReference type="NCBI Taxonomy" id="2796470"/>
    <lineage>
        <taxon>Bacteria</taxon>
        <taxon>Bacillati</taxon>
        <taxon>Bacillota</taxon>
        <taxon>Bacilli</taxon>
        <taxon>Bacillales</taxon>
        <taxon>Paenibacillaceae</taxon>
        <taxon>Brevibacillus</taxon>
    </lineage>
</organism>
<reference evidence="4" key="2">
    <citation type="submission" date="2021-04" db="EMBL/GenBank/DDBJ databases">
        <title>Brevibacillus composti FJAT-54423, complete genome.</title>
        <authorList>
            <person name="Tang R."/>
        </authorList>
    </citation>
    <scope>NUCLEOTIDE SEQUENCE</scope>
    <source>
        <strain evidence="4">FJAT-54424</strain>
    </source>
</reference>
<keyword evidence="6" id="KW-1185">Reference proteome</keyword>
<evidence type="ECO:0000313" key="5">
    <source>
        <dbReference type="Proteomes" id="UP000595847"/>
    </source>
</evidence>
<dbReference type="KEGG" id="bcop:JD108_14610"/>
<evidence type="ECO:0000313" key="4">
    <source>
        <dbReference type="EMBL" id="QUO40220.1"/>
    </source>
</evidence>
<dbReference type="Pfam" id="PF16285">
    <property type="entry name" value="DUF4931_N"/>
    <property type="match status" value="1"/>
</dbReference>
<dbReference type="InterPro" id="IPR012361">
    <property type="entry name" value="GalT_short"/>
</dbReference>